<comment type="caution">
    <text evidence="3">The sequence shown here is derived from an EMBL/GenBank/DDBJ whole genome shotgun (WGS) entry which is preliminary data.</text>
</comment>
<name>A0A4R4ECR3_9BACL</name>
<evidence type="ECO:0000313" key="4">
    <source>
        <dbReference type="Proteomes" id="UP000295418"/>
    </source>
</evidence>
<feature type="domain" description="Fumarylacetoacetase-like C-terminal" evidence="2">
    <location>
        <begin position="48"/>
        <end position="252"/>
    </location>
</feature>
<dbReference type="Gene3D" id="3.90.850.10">
    <property type="entry name" value="Fumarylacetoacetase-like, C-terminal domain"/>
    <property type="match status" value="1"/>
</dbReference>
<dbReference type="InterPro" id="IPR011234">
    <property type="entry name" value="Fumarylacetoacetase-like_C"/>
</dbReference>
<evidence type="ECO:0000313" key="3">
    <source>
        <dbReference type="EMBL" id="TCZ77746.1"/>
    </source>
</evidence>
<dbReference type="GO" id="GO:0046872">
    <property type="term" value="F:metal ion binding"/>
    <property type="evidence" value="ECO:0007669"/>
    <property type="project" value="UniProtKB-KW"/>
</dbReference>
<organism evidence="3 4">
    <name type="scientific">Paenibacillus albiflavus</name>
    <dbReference type="NCBI Taxonomy" id="2545760"/>
    <lineage>
        <taxon>Bacteria</taxon>
        <taxon>Bacillati</taxon>
        <taxon>Bacillota</taxon>
        <taxon>Bacilli</taxon>
        <taxon>Bacillales</taxon>
        <taxon>Paenibacillaceae</taxon>
        <taxon>Paenibacillus</taxon>
    </lineage>
</organism>
<gene>
    <name evidence="3" type="ORF">E0485_09710</name>
</gene>
<reference evidence="3 4" key="1">
    <citation type="submission" date="2019-03" db="EMBL/GenBank/DDBJ databases">
        <authorList>
            <person name="Kim M.K.M."/>
        </authorList>
    </citation>
    <scope>NUCLEOTIDE SEQUENCE [LARGE SCALE GENOMIC DNA]</scope>
    <source>
        <strain evidence="3 4">18JY21-1</strain>
    </source>
</reference>
<dbReference type="GO" id="GO:0018800">
    <property type="term" value="F:5-oxopent-3-ene-1,2,5-tricarboxylate decarboxylase activity"/>
    <property type="evidence" value="ECO:0007669"/>
    <property type="project" value="InterPro"/>
</dbReference>
<dbReference type="InterPro" id="IPR012686">
    <property type="entry name" value="HPA_isomer/decarb_N"/>
</dbReference>
<dbReference type="AlphaFoldDB" id="A0A4R4ECR3"/>
<dbReference type="RefSeq" id="WP_132417830.1">
    <property type="nucleotide sequence ID" value="NZ_SKFG01000008.1"/>
</dbReference>
<evidence type="ECO:0000256" key="1">
    <source>
        <dbReference type="ARBA" id="ARBA00022723"/>
    </source>
</evidence>
<dbReference type="PANTHER" id="PTHR11820:SF114">
    <property type="entry name" value="4-HYDROXYPHENYLACETATE CATABOLISM PROTEIN"/>
    <property type="match status" value="1"/>
</dbReference>
<dbReference type="PANTHER" id="PTHR11820">
    <property type="entry name" value="ACYLPYRUVASE"/>
    <property type="match status" value="1"/>
</dbReference>
<proteinExistence type="predicted"/>
<dbReference type="InterPro" id="IPR036663">
    <property type="entry name" value="Fumarylacetoacetase_C_sf"/>
</dbReference>
<keyword evidence="4" id="KW-1185">Reference proteome</keyword>
<evidence type="ECO:0000259" key="2">
    <source>
        <dbReference type="Pfam" id="PF01557"/>
    </source>
</evidence>
<dbReference type="NCBIfam" id="TIGR02305">
    <property type="entry name" value="HpaG-N-term"/>
    <property type="match status" value="1"/>
</dbReference>
<keyword evidence="3" id="KW-0413">Isomerase</keyword>
<keyword evidence="1" id="KW-0479">Metal-binding</keyword>
<dbReference type="EMBL" id="SKFG01000008">
    <property type="protein sequence ID" value="TCZ77746.1"/>
    <property type="molecule type" value="Genomic_DNA"/>
</dbReference>
<dbReference type="SUPFAM" id="SSF56529">
    <property type="entry name" value="FAH"/>
    <property type="match status" value="1"/>
</dbReference>
<dbReference type="Pfam" id="PF01557">
    <property type="entry name" value="FAA_hydrolase"/>
    <property type="match status" value="1"/>
</dbReference>
<dbReference type="GO" id="GO:0008704">
    <property type="term" value="F:5-carboxymethyl-2-hydroxymuconate delta-isomerase activity"/>
    <property type="evidence" value="ECO:0007669"/>
    <property type="project" value="InterPro"/>
</dbReference>
<protein>
    <submittedName>
        <fullName evidence="3">4-hydroxyphenylacetate isomerase</fullName>
    </submittedName>
</protein>
<sequence length="265" mass="28377">MNNAMIKLCGMHELEQAIVSPSDNTVNLNGKRYHTDMLSWEVPTSGMIYGTLLNYKGALAALGNAINEAPYNAPPKAPILYIKPVNTHIGYGIPIPLPDGIEEVSIGAALGVVIGRTATRVCESNALDYVAGYTIVNDVRVPHESVYRPAVSQLSRDGFCPVGPWIIQRDAISNPDQLGIRVLINGELSQENNTANLIRSISQLIADISDFMTLSSGDILLVGIPENAPLAKAGDRVRIEIDGIGSLENPIVPEQMLVVRGGAAQ</sequence>
<accession>A0A4R4ECR3</accession>
<dbReference type="OrthoDB" id="9805307at2"/>
<dbReference type="Proteomes" id="UP000295418">
    <property type="component" value="Unassembled WGS sequence"/>
</dbReference>